<evidence type="ECO:0000259" key="1">
    <source>
        <dbReference type="SMART" id="SM00829"/>
    </source>
</evidence>
<dbReference type="InterPro" id="IPR052733">
    <property type="entry name" value="Chloroplast_QOR"/>
</dbReference>
<dbReference type="EMBL" id="CP031093">
    <property type="protein sequence ID" value="QCF27347.1"/>
    <property type="molecule type" value="Genomic_DNA"/>
</dbReference>
<dbReference type="Gene3D" id="3.40.50.720">
    <property type="entry name" value="NAD(P)-binding Rossmann-like Domain"/>
    <property type="match status" value="1"/>
</dbReference>
<dbReference type="Pfam" id="PF13602">
    <property type="entry name" value="ADH_zinc_N_2"/>
    <property type="match status" value="1"/>
</dbReference>
<dbReference type="GO" id="GO:0008270">
    <property type="term" value="F:zinc ion binding"/>
    <property type="evidence" value="ECO:0007669"/>
    <property type="project" value="InterPro"/>
</dbReference>
<dbReference type="SUPFAM" id="SSF51735">
    <property type="entry name" value="NAD(P)-binding Rossmann-fold domains"/>
    <property type="match status" value="1"/>
</dbReference>
<dbReference type="InterPro" id="IPR013154">
    <property type="entry name" value="ADH-like_N"/>
</dbReference>
<dbReference type="PROSITE" id="PS01162">
    <property type="entry name" value="QOR_ZETA_CRYSTAL"/>
    <property type="match status" value="1"/>
</dbReference>
<dbReference type="PANTHER" id="PTHR44013">
    <property type="entry name" value="ZINC-TYPE ALCOHOL DEHYDROGENASE-LIKE PROTEIN C16A3.02C"/>
    <property type="match status" value="1"/>
</dbReference>
<organism evidence="2 3">
    <name type="scientific">Hydrocarboniclastica marina</name>
    <dbReference type="NCBI Taxonomy" id="2259620"/>
    <lineage>
        <taxon>Bacteria</taxon>
        <taxon>Pseudomonadati</taxon>
        <taxon>Pseudomonadota</taxon>
        <taxon>Gammaproteobacteria</taxon>
        <taxon>Alteromonadales</taxon>
        <taxon>Alteromonadaceae</taxon>
        <taxon>Hydrocarboniclastica</taxon>
    </lineage>
</organism>
<evidence type="ECO:0000313" key="2">
    <source>
        <dbReference type="EMBL" id="QCF27347.1"/>
    </source>
</evidence>
<name>A0A4P7XMJ9_9ALTE</name>
<dbReference type="InterPro" id="IPR020843">
    <property type="entry name" value="ER"/>
</dbReference>
<dbReference type="RefSeq" id="WP_136550058.1">
    <property type="nucleotide sequence ID" value="NZ_CP031093.1"/>
</dbReference>
<reference evidence="2 3" key="1">
    <citation type="submission" date="2018-07" db="EMBL/GenBank/DDBJ databases">
        <title>Marsedoiliclastica nanhaica gen. nov. sp. nov., a novel marine hydrocarbonoclastic bacterium isolated from an in-situ enriched hydrocarbon-degrading consortium in deep-sea sediment.</title>
        <authorList>
            <person name="Dong C."/>
            <person name="Ma T."/>
            <person name="Liu R."/>
            <person name="Shao Z."/>
        </authorList>
    </citation>
    <scope>NUCLEOTIDE SEQUENCE [LARGE SCALE GENOMIC DNA]</scope>
    <source>
        <strain evidence="3">soil36-7</strain>
    </source>
</reference>
<dbReference type="PANTHER" id="PTHR44013:SF1">
    <property type="entry name" value="ZINC-TYPE ALCOHOL DEHYDROGENASE-LIKE PROTEIN C16A3.02C"/>
    <property type="match status" value="1"/>
</dbReference>
<gene>
    <name evidence="2" type="ORF">soil367_16205</name>
</gene>
<dbReference type="InterPro" id="IPR002364">
    <property type="entry name" value="Quin_OxRdtase/zeta-crystal_CS"/>
</dbReference>
<sequence length="317" mass="33695">MRRIVYEAFGEAEVIHLVRAPVPEPGPNEVRLQVVAAGLNPIDWKTRRGLGFVAQQIGDKLPWTPGFEVSGTVTAVGADVRDWKLGDRACGMVGFPLGAGGYAEQVVTAADRLCQVPENLDMIPVGGLPLAGLTAWQGLFEHGKLKSGDKILIHAGAGGVGHLAIQLAKTLDVHVIATASDENIDFLTGLGADEVIDYHNDDFVEECYGLDLVLDLVGGEVGRRSVHTLATGGTLVTVPTNTADAVIAAAEEQGLHAVNFTVRPDTEQLESMLELMEQGDLQVHVEAEYHLGDAAAAQRRLEEGHVRGKLVLVPGDS</sequence>
<dbReference type="KEGG" id="hmi:soil367_16205"/>
<dbReference type="InterPro" id="IPR036291">
    <property type="entry name" value="NAD(P)-bd_dom_sf"/>
</dbReference>
<dbReference type="OrthoDB" id="9785812at2"/>
<dbReference type="AlphaFoldDB" id="A0A4P7XMJ9"/>
<protein>
    <submittedName>
        <fullName evidence="2">NADP-dependent oxidoreductase</fullName>
    </submittedName>
</protein>
<dbReference type="Pfam" id="PF08240">
    <property type="entry name" value="ADH_N"/>
    <property type="match status" value="1"/>
</dbReference>
<dbReference type="SUPFAM" id="SSF50129">
    <property type="entry name" value="GroES-like"/>
    <property type="match status" value="1"/>
</dbReference>
<accession>A0A4P7XMJ9</accession>
<dbReference type="Gene3D" id="3.90.180.10">
    <property type="entry name" value="Medium-chain alcohol dehydrogenases, catalytic domain"/>
    <property type="match status" value="1"/>
</dbReference>
<dbReference type="Proteomes" id="UP000298049">
    <property type="component" value="Chromosome"/>
</dbReference>
<dbReference type="GO" id="GO:0016491">
    <property type="term" value="F:oxidoreductase activity"/>
    <property type="evidence" value="ECO:0007669"/>
    <property type="project" value="InterPro"/>
</dbReference>
<proteinExistence type="predicted"/>
<dbReference type="CDD" id="cd05289">
    <property type="entry name" value="MDR_like_2"/>
    <property type="match status" value="1"/>
</dbReference>
<dbReference type="SMART" id="SM00829">
    <property type="entry name" value="PKS_ER"/>
    <property type="match status" value="1"/>
</dbReference>
<feature type="domain" description="Enoyl reductase (ER)" evidence="1">
    <location>
        <begin position="10"/>
        <end position="312"/>
    </location>
</feature>
<evidence type="ECO:0000313" key="3">
    <source>
        <dbReference type="Proteomes" id="UP000298049"/>
    </source>
</evidence>
<keyword evidence="3" id="KW-1185">Reference proteome</keyword>
<dbReference type="InterPro" id="IPR011032">
    <property type="entry name" value="GroES-like_sf"/>
</dbReference>